<reference evidence="12 13" key="1">
    <citation type="journal article" date="2015" name="Genome Announc.">
        <title>Complete Genome Sequence of Polypropylene Glycol- and Polyethylene Glycol-Degrading Sphingopyxis macrogoltabida Strain EY-1.</title>
        <authorList>
            <person name="Ohtsubo Y."/>
            <person name="Nagata Y."/>
            <person name="Numata M."/>
            <person name="Tsuchikane K."/>
            <person name="Hosoyama A."/>
            <person name="Yamazoe A."/>
            <person name="Tsuda M."/>
            <person name="Fujita N."/>
            <person name="Kawai F."/>
        </authorList>
    </citation>
    <scope>NUCLEOTIDE SEQUENCE [LARGE SCALE GENOMIC DNA]</scope>
    <source>
        <strain evidence="12 13">EY-1</strain>
    </source>
</reference>
<evidence type="ECO:0000256" key="10">
    <source>
        <dbReference type="SAM" id="Phobius"/>
    </source>
</evidence>
<feature type="transmembrane region" description="Helical" evidence="10">
    <location>
        <begin position="40"/>
        <end position="59"/>
    </location>
</feature>
<dbReference type="FunFam" id="2.30.30.60:FF:000002">
    <property type="entry name" value="Mechanosensitive ion channel family protein"/>
    <property type="match status" value="1"/>
</dbReference>
<evidence type="ECO:0000259" key="11">
    <source>
        <dbReference type="Pfam" id="PF00924"/>
    </source>
</evidence>
<evidence type="ECO:0000256" key="3">
    <source>
        <dbReference type="ARBA" id="ARBA00022519"/>
    </source>
</evidence>
<dbReference type="SUPFAM" id="SSF50182">
    <property type="entry name" value="Sm-like ribonucleoproteins"/>
    <property type="match status" value="1"/>
</dbReference>
<evidence type="ECO:0000256" key="1">
    <source>
        <dbReference type="ARBA" id="ARBA00004429"/>
    </source>
</evidence>
<evidence type="ECO:0000256" key="2">
    <source>
        <dbReference type="ARBA" id="ARBA00022475"/>
    </source>
</evidence>
<keyword evidence="7 10" id="KW-0472">Membrane</keyword>
<dbReference type="Gene3D" id="2.30.30.60">
    <property type="match status" value="1"/>
</dbReference>
<keyword evidence="3" id="KW-0997">Cell inner membrane</keyword>
<feature type="transmembrane region" description="Helical" evidence="10">
    <location>
        <begin position="178"/>
        <end position="195"/>
    </location>
</feature>
<comment type="subcellular location">
    <subcellularLocation>
        <location evidence="1">Cell inner membrane</location>
        <topology evidence="1">Multi-pass membrane protein</topology>
    </subcellularLocation>
</comment>
<dbReference type="GO" id="GO:0005886">
    <property type="term" value="C:plasma membrane"/>
    <property type="evidence" value="ECO:0007669"/>
    <property type="project" value="UniProtKB-SubCell"/>
</dbReference>
<sequence>MKGDRSASHGPETMQNMMSEAFPTVTDIRLLAGTPPWAETLIALAILGAVAWLANFVVRKIVLRFVLRWLPHDGPTPAPIAARLANIVPALIIASGISAVPHLAPTVAIVVGNVVSASIILFAATAIGEALGLANQLYERRPESANRPIKGYVQVLKILLYAGAAILIVAALMEQSPLLLLSGLGAMAAVLMLVFKDTILSLVASVQLTSNDMLRVGDWIEMPQLNADGDVIDIALHTIKVQNWDKTITTIPTHRLIADSFKNWRGMAESGGRRIKRALLLDQNCIRFLSTGERRELGRIALIRDYLDRKQDELGEWNARLGDAGREPANARRVTNIGTFRAYVLAYLRANADIAGGMTLIVRQLAPTPQGLPLEIYCFTGTTAWSEYEDIQADIFDHLLAILPAFHLRAFQEPSGRDLQVRLAA</sequence>
<dbReference type="InterPro" id="IPR006685">
    <property type="entry name" value="MscS_channel_2nd"/>
</dbReference>
<evidence type="ECO:0000256" key="5">
    <source>
        <dbReference type="ARBA" id="ARBA00022989"/>
    </source>
</evidence>
<keyword evidence="5 10" id="KW-1133">Transmembrane helix</keyword>
<dbReference type="PANTHER" id="PTHR30414:SF0">
    <property type="entry name" value="MINICONDUCTANCE MECHANOSENSITIVE CHANNEL YBDG"/>
    <property type="match status" value="1"/>
</dbReference>
<gene>
    <name evidence="12" type="ORF">AN936_05665</name>
</gene>
<dbReference type="PANTHER" id="PTHR30414">
    <property type="entry name" value="MINICONDUCTANCE MECHANOSENSITIVE CHANNEL YBDG"/>
    <property type="match status" value="1"/>
</dbReference>
<evidence type="ECO:0000256" key="8">
    <source>
        <dbReference type="ARBA" id="ARBA00093630"/>
    </source>
</evidence>
<organism evidence="12 13">
    <name type="scientific">Sphingopyxis macrogoltabida</name>
    <name type="common">Sphingomonas macrogoltabidus</name>
    <dbReference type="NCBI Taxonomy" id="33050"/>
    <lineage>
        <taxon>Bacteria</taxon>
        <taxon>Pseudomonadati</taxon>
        <taxon>Pseudomonadota</taxon>
        <taxon>Alphaproteobacteria</taxon>
        <taxon>Sphingomonadales</taxon>
        <taxon>Sphingomonadaceae</taxon>
        <taxon>Sphingopyxis</taxon>
    </lineage>
</organism>
<name>A0A0N9UT55_SPHMC</name>
<evidence type="ECO:0000256" key="6">
    <source>
        <dbReference type="ARBA" id="ARBA00023016"/>
    </source>
</evidence>
<keyword evidence="4 10" id="KW-0812">Transmembrane</keyword>
<protein>
    <recommendedName>
        <fullName evidence="8">Mechanosensing system component YbdG</fullName>
    </recommendedName>
    <alternativeName>
        <fullName evidence="9">Mechanosensitive channel homolog YbdG</fullName>
    </alternativeName>
</protein>
<feature type="domain" description="Mechanosensitive ion channel MscS" evidence="11">
    <location>
        <begin position="197"/>
        <end position="265"/>
    </location>
</feature>
<dbReference type="Pfam" id="PF00924">
    <property type="entry name" value="MS_channel_2nd"/>
    <property type="match status" value="1"/>
</dbReference>
<dbReference type="InterPro" id="IPR030192">
    <property type="entry name" value="YbdG"/>
</dbReference>
<dbReference type="Proteomes" id="UP000058074">
    <property type="component" value="Chromosome"/>
</dbReference>
<dbReference type="GO" id="GO:0071470">
    <property type="term" value="P:cellular response to osmotic stress"/>
    <property type="evidence" value="ECO:0007669"/>
    <property type="project" value="InterPro"/>
</dbReference>
<dbReference type="EMBL" id="CP012700">
    <property type="protein sequence ID" value="ALH79869.1"/>
    <property type="molecule type" value="Genomic_DNA"/>
</dbReference>
<dbReference type="InterPro" id="IPR023408">
    <property type="entry name" value="MscS_beta-dom_sf"/>
</dbReference>
<dbReference type="GO" id="GO:0008381">
    <property type="term" value="F:mechanosensitive monoatomic ion channel activity"/>
    <property type="evidence" value="ECO:0007669"/>
    <property type="project" value="InterPro"/>
</dbReference>
<dbReference type="AlphaFoldDB" id="A0A0N9UT55"/>
<feature type="transmembrane region" description="Helical" evidence="10">
    <location>
        <begin position="155"/>
        <end position="172"/>
    </location>
</feature>
<keyword evidence="2" id="KW-1003">Cell membrane</keyword>
<feature type="transmembrane region" description="Helical" evidence="10">
    <location>
        <begin position="106"/>
        <end position="134"/>
    </location>
</feature>
<dbReference type="KEGG" id="smag:AN936_05665"/>
<evidence type="ECO:0000256" key="9">
    <source>
        <dbReference type="ARBA" id="ARBA00093659"/>
    </source>
</evidence>
<evidence type="ECO:0000313" key="13">
    <source>
        <dbReference type="Proteomes" id="UP000058074"/>
    </source>
</evidence>
<dbReference type="InterPro" id="IPR010920">
    <property type="entry name" value="LSM_dom_sf"/>
</dbReference>
<evidence type="ECO:0000256" key="7">
    <source>
        <dbReference type="ARBA" id="ARBA00023136"/>
    </source>
</evidence>
<evidence type="ECO:0000313" key="12">
    <source>
        <dbReference type="EMBL" id="ALH79869.1"/>
    </source>
</evidence>
<accession>A0A0N9UT55</accession>
<keyword evidence="6" id="KW-0346">Stress response</keyword>
<evidence type="ECO:0000256" key="4">
    <source>
        <dbReference type="ARBA" id="ARBA00022692"/>
    </source>
</evidence>
<dbReference type="PATRIC" id="fig|33050.5.peg.1180"/>
<proteinExistence type="predicted"/>